<keyword evidence="3" id="KW-1185">Reference proteome</keyword>
<feature type="compositionally biased region" description="Basic and acidic residues" evidence="1">
    <location>
        <begin position="10"/>
        <end position="36"/>
    </location>
</feature>
<evidence type="ECO:0000256" key="1">
    <source>
        <dbReference type="SAM" id="MobiDB-lite"/>
    </source>
</evidence>
<dbReference type="EMBL" id="KK107168">
    <property type="protein sequence ID" value="EZA56173.1"/>
    <property type="molecule type" value="Genomic_DNA"/>
</dbReference>
<reference evidence="2 3" key="1">
    <citation type="journal article" date="2014" name="Curr. Biol.">
        <title>The genome of the clonal raider ant Cerapachys biroi.</title>
        <authorList>
            <person name="Oxley P.R."/>
            <person name="Ji L."/>
            <person name="Fetter-Pruneda I."/>
            <person name="McKenzie S.K."/>
            <person name="Li C."/>
            <person name="Hu H."/>
            <person name="Zhang G."/>
            <person name="Kronauer D.J."/>
        </authorList>
    </citation>
    <scope>NUCLEOTIDE SEQUENCE [LARGE SCALE GENOMIC DNA]</scope>
</reference>
<dbReference type="Proteomes" id="UP000053097">
    <property type="component" value="Unassembled WGS sequence"/>
</dbReference>
<accession>A0A026WJN6</accession>
<evidence type="ECO:0000313" key="3">
    <source>
        <dbReference type="Proteomes" id="UP000053097"/>
    </source>
</evidence>
<feature type="non-terminal residue" evidence="2">
    <location>
        <position position="83"/>
    </location>
</feature>
<gene>
    <name evidence="2" type="ORF">X777_03505</name>
</gene>
<protein>
    <submittedName>
        <fullName evidence="2">Uncharacterized protein</fullName>
    </submittedName>
</protein>
<proteinExistence type="predicted"/>
<dbReference type="AlphaFoldDB" id="A0A026WJN6"/>
<feature type="region of interest" description="Disordered" evidence="1">
    <location>
        <begin position="1"/>
        <end position="48"/>
    </location>
</feature>
<organism evidence="2 3">
    <name type="scientific">Ooceraea biroi</name>
    <name type="common">Clonal raider ant</name>
    <name type="synonym">Cerapachys biroi</name>
    <dbReference type="NCBI Taxonomy" id="2015173"/>
    <lineage>
        <taxon>Eukaryota</taxon>
        <taxon>Metazoa</taxon>
        <taxon>Ecdysozoa</taxon>
        <taxon>Arthropoda</taxon>
        <taxon>Hexapoda</taxon>
        <taxon>Insecta</taxon>
        <taxon>Pterygota</taxon>
        <taxon>Neoptera</taxon>
        <taxon>Endopterygota</taxon>
        <taxon>Hymenoptera</taxon>
        <taxon>Apocrita</taxon>
        <taxon>Aculeata</taxon>
        <taxon>Formicoidea</taxon>
        <taxon>Formicidae</taxon>
        <taxon>Dorylinae</taxon>
        <taxon>Ooceraea</taxon>
    </lineage>
</organism>
<sequence length="83" mass="9692">MIILRRKNRTERFSTDHDEDDRRLPAARYDGRHEESQDGPVSDEGREIADVGEALHQRYCAHRPVAAQVTRKKQQSEIHRGEI</sequence>
<name>A0A026WJN6_OOCBI</name>
<evidence type="ECO:0000313" key="2">
    <source>
        <dbReference type="EMBL" id="EZA56173.1"/>
    </source>
</evidence>